<evidence type="ECO:0000313" key="1">
    <source>
        <dbReference type="EMBL" id="KAF2491411.1"/>
    </source>
</evidence>
<organism evidence="1 2">
    <name type="scientific">Lophium mytilinum</name>
    <dbReference type="NCBI Taxonomy" id="390894"/>
    <lineage>
        <taxon>Eukaryota</taxon>
        <taxon>Fungi</taxon>
        <taxon>Dikarya</taxon>
        <taxon>Ascomycota</taxon>
        <taxon>Pezizomycotina</taxon>
        <taxon>Dothideomycetes</taxon>
        <taxon>Pleosporomycetidae</taxon>
        <taxon>Mytilinidiales</taxon>
        <taxon>Mytilinidiaceae</taxon>
        <taxon>Lophium</taxon>
    </lineage>
</organism>
<name>A0A6A6QGU7_9PEZI</name>
<keyword evidence="2" id="KW-1185">Reference proteome</keyword>
<sequence length="184" mass="20102">MSNSATFPNAPLSEATRDAMHGLRVEHGKRFPGYRNLLAACDAGLATNAEVDAFFTIEGHVQEVALAEQSLHQAKRELRLAVLKVEVSNEREAVQAPVALVNGVHVFTFAQNTANLDSAPAVGDNLVTESVQMEEPLRARDMAEVEGTIDECLEQMVNFGRVQGMDFAAVKQRILEKLEKARDA</sequence>
<proteinExistence type="predicted"/>
<accession>A0A6A6QGU7</accession>
<dbReference type="AlphaFoldDB" id="A0A6A6QGU7"/>
<dbReference type="Proteomes" id="UP000799750">
    <property type="component" value="Unassembled WGS sequence"/>
</dbReference>
<protein>
    <submittedName>
        <fullName evidence="1">Uncharacterized protein</fullName>
    </submittedName>
</protein>
<dbReference type="EMBL" id="MU004195">
    <property type="protein sequence ID" value="KAF2491411.1"/>
    <property type="molecule type" value="Genomic_DNA"/>
</dbReference>
<gene>
    <name evidence="1" type="ORF">BU16DRAFT_542536</name>
</gene>
<evidence type="ECO:0000313" key="2">
    <source>
        <dbReference type="Proteomes" id="UP000799750"/>
    </source>
</evidence>
<reference evidence="1" key="1">
    <citation type="journal article" date="2020" name="Stud. Mycol.">
        <title>101 Dothideomycetes genomes: a test case for predicting lifestyles and emergence of pathogens.</title>
        <authorList>
            <person name="Haridas S."/>
            <person name="Albert R."/>
            <person name="Binder M."/>
            <person name="Bloem J."/>
            <person name="Labutti K."/>
            <person name="Salamov A."/>
            <person name="Andreopoulos B."/>
            <person name="Baker S."/>
            <person name="Barry K."/>
            <person name="Bills G."/>
            <person name="Bluhm B."/>
            <person name="Cannon C."/>
            <person name="Castanera R."/>
            <person name="Culley D."/>
            <person name="Daum C."/>
            <person name="Ezra D."/>
            <person name="Gonzalez J."/>
            <person name="Henrissat B."/>
            <person name="Kuo A."/>
            <person name="Liang C."/>
            <person name="Lipzen A."/>
            <person name="Lutzoni F."/>
            <person name="Magnuson J."/>
            <person name="Mondo S."/>
            <person name="Nolan M."/>
            <person name="Ohm R."/>
            <person name="Pangilinan J."/>
            <person name="Park H.-J."/>
            <person name="Ramirez L."/>
            <person name="Alfaro M."/>
            <person name="Sun H."/>
            <person name="Tritt A."/>
            <person name="Yoshinaga Y."/>
            <person name="Zwiers L.-H."/>
            <person name="Turgeon B."/>
            <person name="Goodwin S."/>
            <person name="Spatafora J."/>
            <person name="Crous P."/>
            <person name="Grigoriev I."/>
        </authorList>
    </citation>
    <scope>NUCLEOTIDE SEQUENCE</scope>
    <source>
        <strain evidence="1">CBS 269.34</strain>
    </source>
</reference>